<dbReference type="PANTHER" id="PTHR18934:SF113">
    <property type="entry name" value="ATP-DEPENDENT RNA HELICASE TDRD9"/>
    <property type="match status" value="1"/>
</dbReference>
<dbReference type="InterPro" id="IPR011545">
    <property type="entry name" value="DEAD/DEAH_box_helicase_dom"/>
</dbReference>
<dbReference type="InterPro" id="IPR002999">
    <property type="entry name" value="Tudor"/>
</dbReference>
<evidence type="ECO:0000256" key="12">
    <source>
        <dbReference type="ARBA" id="ARBA00022871"/>
    </source>
</evidence>
<evidence type="ECO:0000256" key="10">
    <source>
        <dbReference type="ARBA" id="ARBA00022806"/>
    </source>
</evidence>
<evidence type="ECO:0000256" key="11">
    <source>
        <dbReference type="ARBA" id="ARBA00022840"/>
    </source>
</evidence>
<evidence type="ECO:0000256" key="2">
    <source>
        <dbReference type="ARBA" id="ARBA00004496"/>
    </source>
</evidence>
<evidence type="ECO:0000256" key="4">
    <source>
        <dbReference type="ARBA" id="ARBA00012552"/>
    </source>
</evidence>
<evidence type="ECO:0000256" key="1">
    <source>
        <dbReference type="ARBA" id="ARBA00004123"/>
    </source>
</evidence>
<dbReference type="Pfam" id="PF00271">
    <property type="entry name" value="Helicase_C"/>
    <property type="match status" value="1"/>
</dbReference>
<dbReference type="InterPro" id="IPR007502">
    <property type="entry name" value="Helicase-assoc_dom"/>
</dbReference>
<dbReference type="GO" id="GO:0030154">
    <property type="term" value="P:cell differentiation"/>
    <property type="evidence" value="ECO:0007669"/>
    <property type="project" value="UniProtKB-KW"/>
</dbReference>
<keyword evidence="10 22" id="KW-0347">Helicase</keyword>
<dbReference type="FunFam" id="2.40.50.90:FF:000016">
    <property type="entry name" value="Tudor domain containing 9"/>
    <property type="match status" value="1"/>
</dbReference>
<comment type="caution">
    <text evidence="22">The sequence shown here is derived from an EMBL/GenBank/DDBJ whole genome shotgun (WGS) entry which is preliminary data.</text>
</comment>
<keyword evidence="8" id="KW-0221">Differentiation</keyword>
<feature type="domain" description="Helicase C-terminal" evidence="21">
    <location>
        <begin position="356"/>
        <end position="524"/>
    </location>
</feature>
<dbReference type="InterPro" id="IPR027417">
    <property type="entry name" value="P-loop_NTPase"/>
</dbReference>
<keyword evidence="14" id="KW-0539">Nucleus</keyword>
<feature type="domain" description="Tudor" evidence="19">
    <location>
        <begin position="925"/>
        <end position="985"/>
    </location>
</feature>
<keyword evidence="13" id="KW-0943">RNA-mediated gene silencing</keyword>
<dbReference type="Gene3D" id="1.20.120.1080">
    <property type="match status" value="1"/>
</dbReference>
<evidence type="ECO:0000259" key="21">
    <source>
        <dbReference type="PROSITE" id="PS51194"/>
    </source>
</evidence>
<organism evidence="22 23">
    <name type="scientific">Himantopus himantopus</name>
    <name type="common">Black-winged stilt</name>
    <name type="synonym">Charadrius himantopus</name>
    <dbReference type="NCBI Taxonomy" id="225398"/>
    <lineage>
        <taxon>Eukaryota</taxon>
        <taxon>Metazoa</taxon>
        <taxon>Chordata</taxon>
        <taxon>Craniata</taxon>
        <taxon>Vertebrata</taxon>
        <taxon>Euteleostomi</taxon>
        <taxon>Archelosauria</taxon>
        <taxon>Archosauria</taxon>
        <taxon>Dinosauria</taxon>
        <taxon>Saurischia</taxon>
        <taxon>Theropoda</taxon>
        <taxon>Coelurosauria</taxon>
        <taxon>Aves</taxon>
        <taxon>Neognathae</taxon>
        <taxon>Neoaves</taxon>
        <taxon>Charadriiformes</taxon>
        <taxon>Recurvirostridae</taxon>
        <taxon>Himantopus</taxon>
    </lineage>
</organism>
<keyword evidence="9" id="KW-0378">Hydrolase</keyword>
<dbReference type="InterPro" id="IPR047384">
    <property type="entry name" value="Tudor_TDRD9"/>
</dbReference>
<dbReference type="SUPFAM" id="SSF52540">
    <property type="entry name" value="P-loop containing nucleoside triphosphate hydrolases"/>
    <property type="match status" value="1"/>
</dbReference>
<evidence type="ECO:0000256" key="14">
    <source>
        <dbReference type="ARBA" id="ARBA00023242"/>
    </source>
</evidence>
<accession>A0A7L1L9P1</accession>
<evidence type="ECO:0000313" key="22">
    <source>
        <dbReference type="EMBL" id="NXN71597.1"/>
    </source>
</evidence>
<keyword evidence="7" id="KW-0547">Nucleotide-binding</keyword>
<evidence type="ECO:0000256" key="18">
    <source>
        <dbReference type="ARBA" id="ARBA00081664"/>
    </source>
</evidence>
<comment type="catalytic activity">
    <reaction evidence="16">
        <text>ATP + H2O = ADP + phosphate + H(+)</text>
        <dbReference type="Rhea" id="RHEA:13065"/>
        <dbReference type="ChEBI" id="CHEBI:15377"/>
        <dbReference type="ChEBI" id="CHEBI:15378"/>
        <dbReference type="ChEBI" id="CHEBI:30616"/>
        <dbReference type="ChEBI" id="CHEBI:43474"/>
        <dbReference type="ChEBI" id="CHEBI:456216"/>
        <dbReference type="EC" id="3.6.4.13"/>
    </reaction>
</comment>
<evidence type="ECO:0000256" key="9">
    <source>
        <dbReference type="ARBA" id="ARBA00022801"/>
    </source>
</evidence>
<dbReference type="InterPro" id="IPR035437">
    <property type="entry name" value="SNase_OB-fold_sf"/>
</dbReference>
<dbReference type="GO" id="GO:0005737">
    <property type="term" value="C:cytoplasm"/>
    <property type="evidence" value="ECO:0007669"/>
    <property type="project" value="UniProtKB-SubCell"/>
</dbReference>
<dbReference type="GO" id="GO:0003723">
    <property type="term" value="F:RNA binding"/>
    <property type="evidence" value="ECO:0007669"/>
    <property type="project" value="TreeGrafter"/>
</dbReference>
<gene>
    <name evidence="22" type="primary">Tdrd9</name>
    <name evidence="22" type="ORF">HIMHIM_R05727</name>
</gene>
<evidence type="ECO:0000259" key="19">
    <source>
        <dbReference type="PROSITE" id="PS50304"/>
    </source>
</evidence>
<comment type="similarity">
    <text evidence="3">Belongs to the DEAD box helicase family. DEAH subfamily.</text>
</comment>
<dbReference type="EMBL" id="VXBK01007566">
    <property type="protein sequence ID" value="NXN71597.1"/>
    <property type="molecule type" value="Genomic_DNA"/>
</dbReference>
<protein>
    <recommendedName>
        <fullName evidence="17">ATP-dependent RNA helicase TDRD9</fullName>
        <ecNumber evidence="4">3.6.4.13</ecNumber>
    </recommendedName>
    <alternativeName>
        <fullName evidence="18">Tudor domain-containing protein 9</fullName>
    </alternativeName>
</protein>
<keyword evidence="12" id="KW-0744">Spermatogenesis</keyword>
<dbReference type="GO" id="GO:0016787">
    <property type="term" value="F:hydrolase activity"/>
    <property type="evidence" value="ECO:0007669"/>
    <property type="project" value="UniProtKB-KW"/>
</dbReference>
<dbReference type="InterPro" id="IPR014001">
    <property type="entry name" value="Helicase_ATP-bd"/>
</dbReference>
<dbReference type="PANTHER" id="PTHR18934">
    <property type="entry name" value="ATP-DEPENDENT RNA HELICASE"/>
    <property type="match status" value="1"/>
</dbReference>
<evidence type="ECO:0000256" key="13">
    <source>
        <dbReference type="ARBA" id="ARBA00023158"/>
    </source>
</evidence>
<evidence type="ECO:0000256" key="7">
    <source>
        <dbReference type="ARBA" id="ARBA00022741"/>
    </source>
</evidence>
<keyword evidence="23" id="KW-1185">Reference proteome</keyword>
<dbReference type="Pfam" id="PF00270">
    <property type="entry name" value="DEAD"/>
    <property type="match status" value="1"/>
</dbReference>
<dbReference type="InterPro" id="IPR001650">
    <property type="entry name" value="Helicase_C-like"/>
</dbReference>
<dbReference type="GO" id="GO:0003724">
    <property type="term" value="F:RNA helicase activity"/>
    <property type="evidence" value="ECO:0007669"/>
    <property type="project" value="UniProtKB-EC"/>
</dbReference>
<dbReference type="PROSITE" id="PS51194">
    <property type="entry name" value="HELICASE_CTER"/>
    <property type="match status" value="1"/>
</dbReference>
<reference evidence="22 23" key="1">
    <citation type="submission" date="2019-09" db="EMBL/GenBank/DDBJ databases">
        <title>Bird 10,000 Genomes (B10K) Project - Family phase.</title>
        <authorList>
            <person name="Zhang G."/>
        </authorList>
    </citation>
    <scope>NUCLEOTIDE SEQUENCE [LARGE SCALE GENOMIC DNA]</scope>
    <source>
        <strain evidence="22">B10K-DU-002-13</strain>
        <tissue evidence="22">Muscle</tissue>
    </source>
</reference>
<evidence type="ECO:0000256" key="15">
    <source>
        <dbReference type="ARBA" id="ARBA00023254"/>
    </source>
</evidence>
<comment type="subcellular location">
    <subcellularLocation>
        <location evidence="2">Cytoplasm</location>
    </subcellularLocation>
    <subcellularLocation>
        <location evidence="1">Nucleus</location>
    </subcellularLocation>
</comment>
<dbReference type="GO" id="GO:0005634">
    <property type="term" value="C:nucleus"/>
    <property type="evidence" value="ECO:0007669"/>
    <property type="project" value="UniProtKB-SubCell"/>
</dbReference>
<evidence type="ECO:0000256" key="17">
    <source>
        <dbReference type="ARBA" id="ARBA00074173"/>
    </source>
</evidence>
<proteinExistence type="inferred from homology"/>
<name>A0A7L1L9P1_HIMHI</name>
<dbReference type="GO" id="GO:0005524">
    <property type="term" value="F:ATP binding"/>
    <property type="evidence" value="ECO:0007669"/>
    <property type="project" value="UniProtKB-KW"/>
</dbReference>
<dbReference type="SMART" id="SM00333">
    <property type="entry name" value="TUDOR"/>
    <property type="match status" value="1"/>
</dbReference>
<feature type="non-terminal residue" evidence="22">
    <location>
        <position position="1301"/>
    </location>
</feature>
<dbReference type="SMART" id="SM00487">
    <property type="entry name" value="DEXDc"/>
    <property type="match status" value="1"/>
</dbReference>
<feature type="domain" description="Helicase ATP-binding" evidence="20">
    <location>
        <begin position="126"/>
        <end position="292"/>
    </location>
</feature>
<keyword evidence="11" id="KW-0067">ATP-binding</keyword>
<dbReference type="Proteomes" id="UP000571567">
    <property type="component" value="Unassembled WGS sequence"/>
</dbReference>
<evidence type="ECO:0000256" key="5">
    <source>
        <dbReference type="ARBA" id="ARBA00022473"/>
    </source>
</evidence>
<feature type="non-terminal residue" evidence="22">
    <location>
        <position position="1"/>
    </location>
</feature>
<evidence type="ECO:0000256" key="16">
    <source>
        <dbReference type="ARBA" id="ARBA00047984"/>
    </source>
</evidence>
<dbReference type="FunFam" id="3.40.50.300:FF:000946">
    <property type="entry name" value="putative ATP-dependent RNA helicase TDRD9"/>
    <property type="match status" value="1"/>
</dbReference>
<dbReference type="EC" id="3.6.4.13" evidence="4"/>
<evidence type="ECO:0000259" key="20">
    <source>
        <dbReference type="PROSITE" id="PS51192"/>
    </source>
</evidence>
<dbReference type="PROSITE" id="PS51192">
    <property type="entry name" value="HELICASE_ATP_BIND_1"/>
    <property type="match status" value="1"/>
</dbReference>
<dbReference type="FunFam" id="3.40.50.300:FF:001113">
    <property type="entry name" value="ATP-dependent RNA helicase TDRD9"/>
    <property type="match status" value="1"/>
</dbReference>
<dbReference type="PROSITE" id="PS50304">
    <property type="entry name" value="TUDOR"/>
    <property type="match status" value="1"/>
</dbReference>
<evidence type="ECO:0000256" key="3">
    <source>
        <dbReference type="ARBA" id="ARBA00008792"/>
    </source>
</evidence>
<keyword evidence="15" id="KW-0469">Meiosis</keyword>
<dbReference type="CDD" id="cd20431">
    <property type="entry name" value="Tudor_TDRD9"/>
    <property type="match status" value="1"/>
</dbReference>
<dbReference type="SUPFAM" id="SSF63748">
    <property type="entry name" value="Tudor/PWWP/MBT"/>
    <property type="match status" value="1"/>
</dbReference>
<evidence type="ECO:0000256" key="6">
    <source>
        <dbReference type="ARBA" id="ARBA00022490"/>
    </source>
</evidence>
<dbReference type="GO" id="GO:0031047">
    <property type="term" value="P:regulatory ncRNA-mediated gene silencing"/>
    <property type="evidence" value="ECO:0007669"/>
    <property type="project" value="UniProtKB-KW"/>
</dbReference>
<sequence>MLRQLTGEQIRDWFTIGKNVTAVEFLGEEAQAGALRSAPCRPPSPPAAREPLTAAGLPITESVGAEYAEKYRQAETQDLDVVGNDQLVYKPDTSLFQCESSDLNSIPITNHKCVDMPIAKHREEIVSLIESNSVVIVQGATGSGKSTQIPQYILDYCIQRSIYCNIAVTQPRKIGASSIAKWISKERSWTLGGFVGYQVSLENVSTKETRLLYMTTGVLLQKIVCAKSLDEFTHIFIDEVHERTEEMDFLLLVIRKLLRTNSQSVKVILMSASINCKEFADYFALPVHNGLNPAYVLKVEGKPYAVEEYYLDDLKHTVHFKLPSQRIEEPVIVREMYEVAVSLIQSFDELEMKSNRKEKTLRATSERGSVLVFLPGLSEISYMHSCLSNMFNKRWQVYPLHSCVTLEEQSNVFLTTVPGYRKVILSTNIAESSVTVPDVKYVIDFCLTRILVCDEETNYQSLRLCWASKTNCNQRKGRAGRVSKGYCYRLVHKDFWTDFIPEKSVPEILRCPLGTTVLKIKKLDMGAPKALLATALSPPSVGDIERTILQLKELGALTTCVQTEENLHDGELTFLGQVLAQLPVDLHLGKLIVLGHVFGCLEECLIIAAALSLRNFFAVPFKQHVDGYRNKLFFAGNSKSDCIAIVNAFKAWQACKENGELRHPKEELEWGRSNGIHIKKVKEVADLFHNLKQRVRAFNMYVNAQPSATDQECVYKQRFILQVVIAGAFYPNYFTFGKRDEEVAVRDLAGKDPKTTVMLKNIPPYGYLYHKQLQSLFRQCGQVKSIAYDGSKAFVEFSRNPMEGFKILPAVYLSVKMSQLKIPLELNVHYPDDIERQLQGVRAASMESLRVNVDCQKQTVEPVEVSFGTLQQSKMIPSRLLSIRITEIVEVGHFWGYRTDEKNRTVLQALTAEINYQNLMDLTVPPHPELVCLAPFTHLENRGYYRACILNVCGDFAEVFFVDYGNRSKVPLKKLKEIPSCLRELPFQALEFKICKMRPSAKSLVCGDWWSYSASQKFASLVNGYTLLVKVYSVVHSVLHVEVFHYSRCKEELVNIRDVLIEECYAELAEESYDSQQSHDLLKGLFSDQVKNEEKMPVSSRKKEKHLIERLLNFFSDNKSGAPTHKVTVFGPFSPYEVKCYSMTRVSQFRNAFIQKESINSVVVHDAPEDPFQQLLVAASLSVNATGSTVILEETSLMPPIPGLLALLSMLFAPAIELRVDKSGKYYTGVLCGLGWSRTSGAPLLPENDMELTFDVHFGVEDISEINILRTAINKLLCECAVCSGQGRMTQLQENVRQKLL</sequence>
<keyword evidence="5" id="KW-0217">Developmental protein</keyword>
<evidence type="ECO:0000256" key="8">
    <source>
        <dbReference type="ARBA" id="ARBA00022782"/>
    </source>
</evidence>
<dbReference type="Pfam" id="PF21010">
    <property type="entry name" value="HA2_C"/>
    <property type="match status" value="1"/>
</dbReference>
<dbReference type="Gene3D" id="3.40.50.300">
    <property type="entry name" value="P-loop containing nucleotide triphosphate hydrolases"/>
    <property type="match status" value="2"/>
</dbReference>
<dbReference type="FunFam" id="2.30.30.140:FF:000073">
    <property type="entry name" value="ATP-dependent RNA helicase TDRD9"/>
    <property type="match status" value="1"/>
</dbReference>
<dbReference type="SMART" id="SM00847">
    <property type="entry name" value="HA2"/>
    <property type="match status" value="1"/>
</dbReference>
<dbReference type="Pfam" id="PF00567">
    <property type="entry name" value="TUDOR"/>
    <property type="match status" value="1"/>
</dbReference>
<evidence type="ECO:0000313" key="23">
    <source>
        <dbReference type="Proteomes" id="UP000571567"/>
    </source>
</evidence>
<dbReference type="GO" id="GO:0007283">
    <property type="term" value="P:spermatogenesis"/>
    <property type="evidence" value="ECO:0007669"/>
    <property type="project" value="UniProtKB-KW"/>
</dbReference>
<dbReference type="Gene3D" id="2.30.30.140">
    <property type="match status" value="1"/>
</dbReference>
<dbReference type="Gene3D" id="2.40.50.90">
    <property type="match status" value="1"/>
</dbReference>
<dbReference type="GO" id="GO:0051321">
    <property type="term" value="P:meiotic cell cycle"/>
    <property type="evidence" value="ECO:0007669"/>
    <property type="project" value="UniProtKB-KW"/>
</dbReference>
<keyword evidence="6" id="KW-0963">Cytoplasm</keyword>
<dbReference type="OrthoDB" id="66977at2759"/>
<dbReference type="CDD" id="cd18791">
    <property type="entry name" value="SF2_C_RHA"/>
    <property type="match status" value="1"/>
</dbReference>
<dbReference type="FunFam" id="1.20.120.1080:FF:000081">
    <property type="entry name" value="Tudor domain containing 9"/>
    <property type="match status" value="1"/>
</dbReference>
<dbReference type="SMART" id="SM00490">
    <property type="entry name" value="HELICc"/>
    <property type="match status" value="1"/>
</dbReference>